<comment type="caution">
    <text evidence="8">The sequence shown here is derived from an EMBL/GenBank/DDBJ whole genome shotgun (WGS) entry which is preliminary data.</text>
</comment>
<dbReference type="Proteomes" id="UP001524478">
    <property type="component" value="Unassembled WGS sequence"/>
</dbReference>
<dbReference type="EMBL" id="JANGAC010000006">
    <property type="protein sequence ID" value="MCQ4923318.1"/>
    <property type="molecule type" value="Genomic_DNA"/>
</dbReference>
<dbReference type="CDD" id="cd16913">
    <property type="entry name" value="YkuD_like"/>
    <property type="match status" value="1"/>
</dbReference>
<dbReference type="InterPro" id="IPR005490">
    <property type="entry name" value="LD_TPept_cat_dom"/>
</dbReference>
<dbReference type="InterPro" id="IPR002477">
    <property type="entry name" value="Peptidoglycan-bd-like"/>
</dbReference>
<dbReference type="PROSITE" id="PS52029">
    <property type="entry name" value="LD_TPASE"/>
    <property type="match status" value="1"/>
</dbReference>
<dbReference type="InterPro" id="IPR038063">
    <property type="entry name" value="Transpep_catalytic_dom"/>
</dbReference>
<comment type="pathway">
    <text evidence="1 6">Cell wall biogenesis; peptidoglycan biosynthesis.</text>
</comment>
<evidence type="ECO:0000313" key="9">
    <source>
        <dbReference type="Proteomes" id="UP001524478"/>
    </source>
</evidence>
<dbReference type="Gene3D" id="2.40.440.10">
    <property type="entry name" value="L,D-transpeptidase catalytic domain-like"/>
    <property type="match status" value="1"/>
</dbReference>
<dbReference type="RefSeq" id="WP_256311319.1">
    <property type="nucleotide sequence ID" value="NZ_JANGAC010000006.1"/>
</dbReference>
<dbReference type="PANTHER" id="PTHR30582">
    <property type="entry name" value="L,D-TRANSPEPTIDASE"/>
    <property type="match status" value="1"/>
</dbReference>
<dbReference type="InterPro" id="IPR050979">
    <property type="entry name" value="LD-transpeptidase"/>
</dbReference>
<evidence type="ECO:0000256" key="2">
    <source>
        <dbReference type="ARBA" id="ARBA00022679"/>
    </source>
</evidence>
<evidence type="ECO:0000256" key="5">
    <source>
        <dbReference type="ARBA" id="ARBA00023316"/>
    </source>
</evidence>
<keyword evidence="2" id="KW-0808">Transferase</keyword>
<evidence type="ECO:0000259" key="7">
    <source>
        <dbReference type="PROSITE" id="PS52029"/>
    </source>
</evidence>
<gene>
    <name evidence="8" type="ORF">NE686_09495</name>
</gene>
<evidence type="ECO:0000256" key="3">
    <source>
        <dbReference type="ARBA" id="ARBA00022960"/>
    </source>
</evidence>
<dbReference type="Pfam" id="PF01471">
    <property type="entry name" value="PG_binding_1"/>
    <property type="match status" value="1"/>
</dbReference>
<sequence length="321" mass="36589">MQLNKFIVMFMILQQVIVGGQVKNDLSHIDTSIVENIEIEEELMEEEFEEEVTDEQIEKNMEEVIIEIQQEAQKEFQEENKIEIITKFNVDGLILKEGISSEEVVRLKRFLEKKGYVDIVGGYYYDSKTKEIVARYQREKGLTSDGIVGKNTYQKINEDMELNKISVPEIELEFTTEIPGGNFIIINKSNNTLYHLSGKEIIKRYPVATGKAPEYTPEGKFTIVTKYVNPYWGGAGKYKPVKGGAPNNPLGKRWMGLNIKGGGSYGIHGNSDKESIGKYVSLGCVRMYNQDVEILYQLIDKGTPVWIGNEIKLKEYGILFK</sequence>
<dbReference type="InterPro" id="IPR036365">
    <property type="entry name" value="PGBD-like_sf"/>
</dbReference>
<keyword evidence="4 6" id="KW-0573">Peptidoglycan synthesis</keyword>
<feature type="active site" description="Proton donor/acceptor" evidence="6">
    <location>
        <position position="268"/>
    </location>
</feature>
<accession>A0ABT1SA19</accession>
<evidence type="ECO:0000256" key="4">
    <source>
        <dbReference type="ARBA" id="ARBA00022984"/>
    </source>
</evidence>
<dbReference type="SUPFAM" id="SSF141523">
    <property type="entry name" value="L,D-transpeptidase catalytic domain-like"/>
    <property type="match status" value="1"/>
</dbReference>
<dbReference type="Pfam" id="PF03734">
    <property type="entry name" value="YkuD"/>
    <property type="match status" value="1"/>
</dbReference>
<evidence type="ECO:0000256" key="1">
    <source>
        <dbReference type="ARBA" id="ARBA00004752"/>
    </source>
</evidence>
<dbReference type="InterPro" id="IPR036366">
    <property type="entry name" value="PGBDSf"/>
</dbReference>
<protein>
    <submittedName>
        <fullName evidence="8">L,D-transpeptidase family protein</fullName>
    </submittedName>
</protein>
<organism evidence="8 9">
    <name type="scientific">Tissierella carlieri</name>
    <dbReference type="NCBI Taxonomy" id="689904"/>
    <lineage>
        <taxon>Bacteria</taxon>
        <taxon>Bacillati</taxon>
        <taxon>Bacillota</taxon>
        <taxon>Tissierellia</taxon>
        <taxon>Tissierellales</taxon>
        <taxon>Tissierellaceae</taxon>
        <taxon>Tissierella</taxon>
    </lineage>
</organism>
<reference evidence="8 9" key="1">
    <citation type="submission" date="2022-06" db="EMBL/GenBank/DDBJ databases">
        <title>Isolation of gut microbiota from human fecal samples.</title>
        <authorList>
            <person name="Pamer E.G."/>
            <person name="Barat B."/>
            <person name="Waligurski E."/>
            <person name="Medina S."/>
            <person name="Paddock L."/>
            <person name="Mostad J."/>
        </authorList>
    </citation>
    <scope>NUCLEOTIDE SEQUENCE [LARGE SCALE GENOMIC DNA]</scope>
    <source>
        <strain evidence="8 9">DFI.7.95</strain>
    </source>
</reference>
<dbReference type="Gene3D" id="1.10.101.10">
    <property type="entry name" value="PGBD-like superfamily/PGBD"/>
    <property type="match status" value="1"/>
</dbReference>
<keyword evidence="3 6" id="KW-0133">Cell shape</keyword>
<proteinExistence type="predicted"/>
<keyword evidence="9" id="KW-1185">Reference proteome</keyword>
<keyword evidence="5 6" id="KW-0961">Cell wall biogenesis/degradation</keyword>
<name>A0ABT1SA19_9FIRM</name>
<feature type="active site" description="Nucleophile" evidence="6">
    <location>
        <position position="284"/>
    </location>
</feature>
<dbReference type="SUPFAM" id="SSF47090">
    <property type="entry name" value="PGBD-like"/>
    <property type="match status" value="1"/>
</dbReference>
<evidence type="ECO:0000256" key="6">
    <source>
        <dbReference type="PROSITE-ProRule" id="PRU01373"/>
    </source>
</evidence>
<evidence type="ECO:0000313" key="8">
    <source>
        <dbReference type="EMBL" id="MCQ4923318.1"/>
    </source>
</evidence>
<dbReference type="PANTHER" id="PTHR30582:SF4">
    <property type="entry name" value="L,D-TRANSPEPTIDASE YQJB-RELATED"/>
    <property type="match status" value="1"/>
</dbReference>
<feature type="domain" description="L,D-TPase catalytic" evidence="7">
    <location>
        <begin position="182"/>
        <end position="308"/>
    </location>
</feature>